<evidence type="ECO:0000313" key="3">
    <source>
        <dbReference type="Proteomes" id="UP000324800"/>
    </source>
</evidence>
<name>A0A5J4UR21_9EUKA</name>
<dbReference type="OrthoDB" id="205662at2759"/>
<dbReference type="EMBL" id="SNRW01013770">
    <property type="protein sequence ID" value="KAA6372235.1"/>
    <property type="molecule type" value="Genomic_DNA"/>
</dbReference>
<dbReference type="Proteomes" id="UP000324800">
    <property type="component" value="Unassembled WGS sequence"/>
</dbReference>
<feature type="region of interest" description="Disordered" evidence="1">
    <location>
        <begin position="407"/>
        <end position="430"/>
    </location>
</feature>
<feature type="region of interest" description="Disordered" evidence="1">
    <location>
        <begin position="582"/>
        <end position="605"/>
    </location>
</feature>
<comment type="caution">
    <text evidence="2">The sequence shown here is derived from an EMBL/GenBank/DDBJ whole genome shotgun (WGS) entry which is preliminary data.</text>
</comment>
<evidence type="ECO:0000256" key="1">
    <source>
        <dbReference type="SAM" id="MobiDB-lite"/>
    </source>
</evidence>
<organism evidence="2 3">
    <name type="scientific">Streblomastix strix</name>
    <dbReference type="NCBI Taxonomy" id="222440"/>
    <lineage>
        <taxon>Eukaryota</taxon>
        <taxon>Metamonada</taxon>
        <taxon>Preaxostyla</taxon>
        <taxon>Oxymonadida</taxon>
        <taxon>Streblomastigidae</taxon>
        <taxon>Streblomastix</taxon>
    </lineage>
</organism>
<dbReference type="AlphaFoldDB" id="A0A5J4UR21"/>
<proteinExistence type="predicted"/>
<feature type="non-terminal residue" evidence="2">
    <location>
        <position position="1"/>
    </location>
</feature>
<reference evidence="2 3" key="1">
    <citation type="submission" date="2019-03" db="EMBL/GenBank/DDBJ databases">
        <title>Single cell metagenomics reveals metabolic interactions within the superorganism composed of flagellate Streblomastix strix and complex community of Bacteroidetes bacteria on its surface.</title>
        <authorList>
            <person name="Treitli S.C."/>
            <person name="Kolisko M."/>
            <person name="Husnik F."/>
            <person name="Keeling P."/>
            <person name="Hampl V."/>
        </authorList>
    </citation>
    <scope>NUCLEOTIDE SEQUENCE [LARGE SCALE GENOMIC DNA]</scope>
    <source>
        <strain evidence="2">ST1C</strain>
    </source>
</reference>
<evidence type="ECO:0000313" key="2">
    <source>
        <dbReference type="EMBL" id="KAA6372235.1"/>
    </source>
</evidence>
<protein>
    <submittedName>
        <fullName evidence="2">Uncharacterized protein</fullName>
    </submittedName>
</protein>
<gene>
    <name evidence="2" type="ORF">EZS28_032238</name>
</gene>
<sequence length="605" mass="67274">ALKFHRKFFTLAMSENGDQISASFPIILPILIDHFAAVFDRVTKITNSNSNYGQDNQQGGDLEVSKDDLRLLRYAANAIQGNKEASNLLHLLNGVMLRALEFTDRTIAFRVLFEMLRDAAPQSSPIDIADQIQQNQLHQSLGVIERWNIPQQKIANLVIRCLQKLLKTPQESFAELRYDEIVPIIDNYLYSVFAGAKIKGMDNQLLTGSIQQDVPWMQHLRLMKTALYKLVEMSSNKGINVILGLPGRNQENAPFSLAVVRGMIRSIYGNGALIQTDEVIRNCGWSAALNAIIEADQIREIQRNTNKMNINVINNNLNQDNQLINTLSGRTFALGDIIPITQSITDAIAAEMKDQPMQQRQNSNFQLQSGLGSSQLGSNPISSTSALSDKFSQLSASIKKGGIQPIQNQHSDSQIRPYSPQTQLPSSSSFNPLIRSQSPYISISQSQTPQFSVNSSISPPQSLQSIETGSVSQIPIFLDISDAAQIYRRNTTEEEELRLNGIFADAGQPITTHVAQKQLYQLLLNQPLIDWQGLLKKQSATGEKMCSFLSRKLSGLFDEDVKNGKINANDLTLAGIDAKTSANAEMNDNGQRKRNRKSLMEKDDE</sequence>
<accession>A0A5J4UR21</accession>